<dbReference type="PANTHER" id="PTHR42709:SF4">
    <property type="entry name" value="INNER MEMBRANE PROTEIN YQAA"/>
    <property type="match status" value="1"/>
</dbReference>
<sequence>MTRARRAGMLGARVPDFAALLPPAEASLLVLLLVSFLAATLVPLASEVWLLALLAARPDLWPAALAVATVGNTAGSLTTYALGRLGRVAVDPAALASRRAAWLRRRGTPVLLLAWLPFVGDALCLLAGWLALPALPAACWIAAGKLARYAALVWLFFQA</sequence>
<keyword evidence="1" id="KW-1133">Transmembrane helix</keyword>
<feature type="transmembrane region" description="Helical" evidence="1">
    <location>
        <begin position="60"/>
        <end position="82"/>
    </location>
</feature>
<keyword evidence="1" id="KW-0812">Transmembrane</keyword>
<feature type="transmembrane region" description="Helical" evidence="1">
    <location>
        <begin position="137"/>
        <end position="157"/>
    </location>
</feature>
<organism evidence="2 3">
    <name type="scientific">Nannocystis punicea</name>
    <dbReference type="NCBI Taxonomy" id="2995304"/>
    <lineage>
        <taxon>Bacteria</taxon>
        <taxon>Pseudomonadati</taxon>
        <taxon>Myxococcota</taxon>
        <taxon>Polyangia</taxon>
        <taxon>Nannocystales</taxon>
        <taxon>Nannocystaceae</taxon>
        <taxon>Nannocystis</taxon>
    </lineage>
</organism>
<proteinExistence type="predicted"/>
<feature type="transmembrane region" description="Helical" evidence="1">
    <location>
        <begin position="110"/>
        <end position="131"/>
    </location>
</feature>
<dbReference type="PANTHER" id="PTHR42709">
    <property type="entry name" value="ALKALINE PHOSPHATASE LIKE PROTEIN"/>
    <property type="match status" value="1"/>
</dbReference>
<accession>A0ABY7H043</accession>
<dbReference type="EMBL" id="CP114040">
    <property type="protein sequence ID" value="WAS92507.1"/>
    <property type="molecule type" value="Genomic_DNA"/>
</dbReference>
<dbReference type="Proteomes" id="UP001164459">
    <property type="component" value="Chromosome"/>
</dbReference>
<evidence type="ECO:0000256" key="1">
    <source>
        <dbReference type="SAM" id="Phobius"/>
    </source>
</evidence>
<evidence type="ECO:0000313" key="3">
    <source>
        <dbReference type="Proteomes" id="UP001164459"/>
    </source>
</evidence>
<evidence type="ECO:0000313" key="2">
    <source>
        <dbReference type="EMBL" id="WAS92507.1"/>
    </source>
</evidence>
<protein>
    <submittedName>
        <fullName evidence="2">DedA family protein</fullName>
    </submittedName>
</protein>
<dbReference type="RefSeq" id="WP_269034864.1">
    <property type="nucleotide sequence ID" value="NZ_CP114040.1"/>
</dbReference>
<feature type="transmembrane region" description="Helical" evidence="1">
    <location>
        <begin position="28"/>
        <end position="54"/>
    </location>
</feature>
<dbReference type="InterPro" id="IPR051311">
    <property type="entry name" value="DedA_domain"/>
</dbReference>
<name>A0ABY7H043_9BACT</name>
<keyword evidence="3" id="KW-1185">Reference proteome</keyword>
<gene>
    <name evidence="2" type="ORF">O0S08_40525</name>
</gene>
<keyword evidence="1" id="KW-0472">Membrane</keyword>
<reference evidence="2" key="1">
    <citation type="submission" date="2022-11" db="EMBL/GenBank/DDBJ databases">
        <title>Minimal conservation of predation-associated metabolite biosynthetic gene clusters underscores biosynthetic potential of Myxococcota including descriptions for ten novel species: Archangium lansinium sp. nov., Myxococcus landrumus sp. nov., Nannocystis bai.</title>
        <authorList>
            <person name="Ahearne A."/>
            <person name="Stevens C."/>
            <person name="Dowd S."/>
        </authorList>
    </citation>
    <scope>NUCLEOTIDE SEQUENCE</scope>
    <source>
        <strain evidence="2">Fl3</strain>
    </source>
</reference>